<dbReference type="GO" id="GO:0042744">
    <property type="term" value="P:hydrogen peroxide catabolic process"/>
    <property type="evidence" value="ECO:0007669"/>
    <property type="project" value="InterPro"/>
</dbReference>
<keyword evidence="4 13" id="KW-0560">Oxidoreductase</keyword>
<sequence>MVPSSSSSLALIFFALFLLSAIGNGQNSSDLVMDFYKESCPQAEDIIREQVKLLYKRHKNTAFSWLRNIFHDCAVQSCDASLLLDSTRKTLSEKETDRSFGMRNFRYLEEIKDAVERECPGVVSCADILVLSARDGIVSVGGPFIPLKTGRRDGRKSRSEVVEQYLPDHNESISSVLDKFADMGIDAPGVVALLGAHSVGRTHCVKLVHRLYPEVDPALNPDHVPHMLKKCYDPIPDPKAVQYVRNDRGTPMKLDNNYYNNILDNKGLLMVDHELAHDPRTRPYVKKMAKSQDYFFLHFARAITLLSENNPLTGDQGEIRRHCNVANKNHSEE</sequence>
<dbReference type="AlphaFoldDB" id="A0A0V0Z0Y8"/>
<evidence type="ECO:0000256" key="4">
    <source>
        <dbReference type="ARBA" id="ARBA00022559"/>
    </source>
</evidence>
<dbReference type="InterPro" id="IPR000823">
    <property type="entry name" value="Peroxidase_pln"/>
</dbReference>
<comment type="catalytic activity">
    <reaction evidence="1">
        <text>2 a phenolic donor + H2O2 = 2 a phenolic radical donor + 2 H2O</text>
        <dbReference type="Rhea" id="RHEA:56136"/>
        <dbReference type="ChEBI" id="CHEBI:15377"/>
        <dbReference type="ChEBI" id="CHEBI:16240"/>
        <dbReference type="ChEBI" id="CHEBI:139520"/>
        <dbReference type="ChEBI" id="CHEBI:139521"/>
        <dbReference type="EC" id="1.11.1.7"/>
    </reaction>
</comment>
<comment type="cofactor">
    <cofactor evidence="3">
        <name>heme b</name>
        <dbReference type="ChEBI" id="CHEBI:60344"/>
    </cofactor>
</comment>
<dbReference type="GO" id="GO:0020037">
    <property type="term" value="F:heme binding"/>
    <property type="evidence" value="ECO:0007669"/>
    <property type="project" value="InterPro"/>
</dbReference>
<comment type="caution">
    <text evidence="13">The sequence shown here is derived from an EMBL/GenBank/DDBJ whole genome shotgun (WGS) entry which is preliminary data.</text>
</comment>
<dbReference type="STRING" id="990121.A0A0V0Z0Y8"/>
<accession>A0A0V0Z0Y8</accession>
<dbReference type="GO" id="GO:0140825">
    <property type="term" value="F:lactoperoxidase activity"/>
    <property type="evidence" value="ECO:0007669"/>
    <property type="project" value="UniProtKB-EC"/>
</dbReference>
<dbReference type="EMBL" id="JYDQ01000946">
    <property type="protein sequence ID" value="KRY06097.1"/>
    <property type="molecule type" value="Genomic_DNA"/>
</dbReference>
<dbReference type="Gene3D" id="1.10.520.10">
    <property type="match status" value="1"/>
</dbReference>
<proteinExistence type="inferred from homology"/>
<feature type="signal peptide" evidence="11">
    <location>
        <begin position="1"/>
        <end position="25"/>
    </location>
</feature>
<evidence type="ECO:0000313" key="14">
    <source>
        <dbReference type="Proteomes" id="UP000054783"/>
    </source>
</evidence>
<evidence type="ECO:0000256" key="10">
    <source>
        <dbReference type="RuleBase" id="RU004241"/>
    </source>
</evidence>
<dbReference type="InterPro" id="IPR010255">
    <property type="entry name" value="Haem_peroxidase_sf"/>
</dbReference>
<dbReference type="Proteomes" id="UP000054783">
    <property type="component" value="Unassembled WGS sequence"/>
</dbReference>
<keyword evidence="5" id="KW-0479">Metal-binding</keyword>
<dbReference type="PANTHER" id="PTHR31517">
    <property type="match status" value="1"/>
</dbReference>
<reference evidence="13 14" key="1">
    <citation type="submission" date="2015-01" db="EMBL/GenBank/DDBJ databases">
        <title>Evolution of Trichinella species and genotypes.</title>
        <authorList>
            <person name="Korhonen P.K."/>
            <person name="Edoardo P."/>
            <person name="Giuseppe L.R."/>
            <person name="Gasser R.B."/>
        </authorList>
    </citation>
    <scope>NUCLEOTIDE SEQUENCE [LARGE SCALE GENOMIC DNA]</scope>
    <source>
        <strain evidence="13">ISS2496</strain>
    </source>
</reference>
<keyword evidence="8" id="KW-1015">Disulfide bond</keyword>
<keyword evidence="9" id="KW-0325">Glycoprotein</keyword>
<dbReference type="FunFam" id="1.10.420.10:FF:000007">
    <property type="entry name" value="Peroxidase"/>
    <property type="match status" value="1"/>
</dbReference>
<dbReference type="InterPro" id="IPR033905">
    <property type="entry name" value="Secretory_peroxidase"/>
</dbReference>
<evidence type="ECO:0000256" key="8">
    <source>
        <dbReference type="ARBA" id="ARBA00023157"/>
    </source>
</evidence>
<dbReference type="PRINTS" id="PR00461">
    <property type="entry name" value="PLPEROXIDASE"/>
</dbReference>
<feature type="domain" description="Plant heme peroxidase family profile" evidence="12">
    <location>
        <begin position="30"/>
        <end position="327"/>
    </location>
</feature>
<comment type="cofactor">
    <cofactor evidence="2">
        <name>Ca(2+)</name>
        <dbReference type="ChEBI" id="CHEBI:29108"/>
    </cofactor>
</comment>
<evidence type="ECO:0000256" key="3">
    <source>
        <dbReference type="ARBA" id="ARBA00001970"/>
    </source>
</evidence>
<evidence type="ECO:0000256" key="9">
    <source>
        <dbReference type="ARBA" id="ARBA00023180"/>
    </source>
</evidence>
<feature type="chain" id="PRO_5006873429" evidence="11">
    <location>
        <begin position="26"/>
        <end position="333"/>
    </location>
</feature>
<dbReference type="FunFam" id="1.10.520.10:FF:000010">
    <property type="entry name" value="Peroxidase"/>
    <property type="match status" value="1"/>
</dbReference>
<evidence type="ECO:0000256" key="6">
    <source>
        <dbReference type="ARBA" id="ARBA00022729"/>
    </source>
</evidence>
<dbReference type="PROSITE" id="PS50873">
    <property type="entry name" value="PEROXIDASE_4"/>
    <property type="match status" value="1"/>
</dbReference>
<evidence type="ECO:0000256" key="2">
    <source>
        <dbReference type="ARBA" id="ARBA00001913"/>
    </source>
</evidence>
<dbReference type="CDD" id="cd00693">
    <property type="entry name" value="secretory_peroxidase"/>
    <property type="match status" value="1"/>
</dbReference>
<keyword evidence="7" id="KW-0408">Iron</keyword>
<evidence type="ECO:0000256" key="1">
    <source>
        <dbReference type="ARBA" id="ARBA00000189"/>
    </source>
</evidence>
<evidence type="ECO:0000256" key="11">
    <source>
        <dbReference type="SAM" id="SignalP"/>
    </source>
</evidence>
<evidence type="ECO:0000259" key="12">
    <source>
        <dbReference type="PROSITE" id="PS50873"/>
    </source>
</evidence>
<name>A0A0V0Z0Y8_9BILA</name>
<dbReference type="Gene3D" id="1.10.420.10">
    <property type="entry name" value="Peroxidase, domain 2"/>
    <property type="match status" value="1"/>
</dbReference>
<keyword evidence="4 13" id="KW-0575">Peroxidase</keyword>
<evidence type="ECO:0000313" key="13">
    <source>
        <dbReference type="EMBL" id="KRY06097.1"/>
    </source>
</evidence>
<dbReference type="GO" id="GO:0046872">
    <property type="term" value="F:metal ion binding"/>
    <property type="evidence" value="ECO:0007669"/>
    <property type="project" value="UniProtKB-KW"/>
</dbReference>
<keyword evidence="6 11" id="KW-0732">Signal</keyword>
<keyword evidence="14" id="KW-1185">Reference proteome</keyword>
<evidence type="ECO:0000256" key="5">
    <source>
        <dbReference type="ARBA" id="ARBA00022723"/>
    </source>
</evidence>
<dbReference type="Pfam" id="PF00141">
    <property type="entry name" value="peroxidase"/>
    <property type="match status" value="1"/>
</dbReference>
<evidence type="ECO:0000256" key="7">
    <source>
        <dbReference type="ARBA" id="ARBA00023004"/>
    </source>
</evidence>
<dbReference type="SUPFAM" id="SSF48113">
    <property type="entry name" value="Heme-dependent peroxidases"/>
    <property type="match status" value="1"/>
</dbReference>
<dbReference type="InterPro" id="IPR002016">
    <property type="entry name" value="Haem_peroxidase"/>
</dbReference>
<gene>
    <name evidence="13" type="primary">PER42</name>
    <name evidence="13" type="ORF">T12_5751</name>
</gene>
<organism evidence="13 14">
    <name type="scientific">Trichinella patagoniensis</name>
    <dbReference type="NCBI Taxonomy" id="990121"/>
    <lineage>
        <taxon>Eukaryota</taxon>
        <taxon>Metazoa</taxon>
        <taxon>Ecdysozoa</taxon>
        <taxon>Nematoda</taxon>
        <taxon>Enoplea</taxon>
        <taxon>Dorylaimia</taxon>
        <taxon>Trichinellida</taxon>
        <taxon>Trichinellidae</taxon>
        <taxon>Trichinella</taxon>
    </lineage>
</organism>
<protein>
    <submittedName>
        <fullName evidence="13">Peroxidase 42</fullName>
    </submittedName>
</protein>
<dbReference type="PANTHER" id="PTHR31517:SF80">
    <property type="entry name" value="PEROXIDASE"/>
    <property type="match status" value="1"/>
</dbReference>
<dbReference type="GO" id="GO:0006979">
    <property type="term" value="P:response to oxidative stress"/>
    <property type="evidence" value="ECO:0007669"/>
    <property type="project" value="InterPro"/>
</dbReference>
<dbReference type="PRINTS" id="PR00458">
    <property type="entry name" value="PEROXIDASE"/>
</dbReference>
<comment type="similarity">
    <text evidence="10">Belongs to the peroxidase family.</text>
</comment>